<evidence type="ECO:0000256" key="1">
    <source>
        <dbReference type="ARBA" id="ARBA00022722"/>
    </source>
</evidence>
<feature type="region of interest" description="Disordered" evidence="3">
    <location>
        <begin position="228"/>
        <end position="330"/>
    </location>
</feature>
<feature type="domain" description="3'-5' exonuclease" evidence="4">
    <location>
        <begin position="344"/>
        <end position="546"/>
    </location>
</feature>
<reference evidence="5" key="1">
    <citation type="submission" date="2022-06" db="EMBL/GenBank/DDBJ databases">
        <authorList>
            <consortium name="SYNGENTA / RWTH Aachen University"/>
        </authorList>
    </citation>
    <scope>NUCLEOTIDE SEQUENCE</scope>
</reference>
<dbReference type="EMBL" id="CALTRL010000850">
    <property type="protein sequence ID" value="CAH7669925.1"/>
    <property type="molecule type" value="Genomic_DNA"/>
</dbReference>
<keyword evidence="1" id="KW-0540">Nuclease</keyword>
<feature type="region of interest" description="Disordered" evidence="3">
    <location>
        <begin position="93"/>
        <end position="143"/>
    </location>
</feature>
<feature type="region of interest" description="Disordered" evidence="3">
    <location>
        <begin position="1"/>
        <end position="81"/>
    </location>
</feature>
<proteinExistence type="predicted"/>
<feature type="compositionally biased region" description="Polar residues" evidence="3">
    <location>
        <begin position="271"/>
        <end position="284"/>
    </location>
</feature>
<accession>A0AAV0APZ6</accession>
<dbReference type="GO" id="GO:0008408">
    <property type="term" value="F:3'-5' exonuclease activity"/>
    <property type="evidence" value="ECO:0007669"/>
    <property type="project" value="InterPro"/>
</dbReference>
<keyword evidence="2" id="KW-0378">Hydrolase</keyword>
<evidence type="ECO:0000259" key="4">
    <source>
        <dbReference type="SMART" id="SM00474"/>
    </source>
</evidence>
<feature type="compositionally biased region" description="Polar residues" evidence="3">
    <location>
        <begin position="251"/>
        <end position="261"/>
    </location>
</feature>
<protein>
    <submittedName>
        <fullName evidence="5">Expressed protein</fullName>
    </submittedName>
</protein>
<organism evidence="5 6">
    <name type="scientific">Phakopsora pachyrhizi</name>
    <name type="common">Asian soybean rust disease fungus</name>
    <dbReference type="NCBI Taxonomy" id="170000"/>
    <lineage>
        <taxon>Eukaryota</taxon>
        <taxon>Fungi</taxon>
        <taxon>Dikarya</taxon>
        <taxon>Basidiomycota</taxon>
        <taxon>Pucciniomycotina</taxon>
        <taxon>Pucciniomycetes</taxon>
        <taxon>Pucciniales</taxon>
        <taxon>Phakopsoraceae</taxon>
        <taxon>Phakopsora</taxon>
    </lineage>
</organism>
<evidence type="ECO:0000313" key="6">
    <source>
        <dbReference type="Proteomes" id="UP001153365"/>
    </source>
</evidence>
<evidence type="ECO:0000256" key="3">
    <source>
        <dbReference type="SAM" id="MobiDB-lite"/>
    </source>
</evidence>
<dbReference type="InterPro" id="IPR012337">
    <property type="entry name" value="RNaseH-like_sf"/>
</dbReference>
<evidence type="ECO:0000256" key="2">
    <source>
        <dbReference type="ARBA" id="ARBA00022801"/>
    </source>
</evidence>
<dbReference type="SUPFAM" id="SSF53098">
    <property type="entry name" value="Ribonuclease H-like"/>
    <property type="match status" value="1"/>
</dbReference>
<feature type="compositionally biased region" description="Basic and acidic residues" evidence="3">
    <location>
        <begin position="298"/>
        <end position="321"/>
    </location>
</feature>
<dbReference type="Pfam" id="PF01612">
    <property type="entry name" value="DNA_pol_A_exo1"/>
    <property type="match status" value="1"/>
</dbReference>
<name>A0AAV0APZ6_PHAPC</name>
<dbReference type="InterPro" id="IPR051132">
    <property type="entry name" value="3-5_Exonuclease_domain"/>
</dbReference>
<dbReference type="Gene3D" id="3.30.420.10">
    <property type="entry name" value="Ribonuclease H-like superfamily/Ribonuclease H"/>
    <property type="match status" value="1"/>
</dbReference>
<comment type="caution">
    <text evidence="5">The sequence shown here is derived from an EMBL/GenBank/DDBJ whole genome shotgun (WGS) entry which is preliminary data.</text>
</comment>
<dbReference type="SMART" id="SM00474">
    <property type="entry name" value="35EXOc"/>
    <property type="match status" value="1"/>
</dbReference>
<dbReference type="Proteomes" id="UP001153365">
    <property type="component" value="Unassembled WGS sequence"/>
</dbReference>
<feature type="compositionally biased region" description="Polar residues" evidence="3">
    <location>
        <begin position="71"/>
        <end position="81"/>
    </location>
</feature>
<gene>
    <name evidence="5" type="ORF">PPACK8108_LOCUS4584</name>
</gene>
<dbReference type="InterPro" id="IPR036397">
    <property type="entry name" value="RNaseH_sf"/>
</dbReference>
<feature type="compositionally biased region" description="Low complexity" evidence="3">
    <location>
        <begin position="25"/>
        <end position="64"/>
    </location>
</feature>
<feature type="compositionally biased region" description="Basic and acidic residues" evidence="3">
    <location>
        <begin position="229"/>
        <end position="250"/>
    </location>
</feature>
<dbReference type="GO" id="GO:0006139">
    <property type="term" value="P:nucleobase-containing compound metabolic process"/>
    <property type="evidence" value="ECO:0007669"/>
    <property type="project" value="InterPro"/>
</dbReference>
<keyword evidence="6" id="KW-1185">Reference proteome</keyword>
<sequence>MMKKSKAADLKPVMRRHQPGLFHVTTNNSNSTSASNSSPLQMPSSSLPPRVGQRSLSSSTGSSTVARPFSGPSSLSPYPPTFQNQCCDGQEIFTPSGNHHYGPLEPNHPNYIPAGPTPPGSGSPHQGWSPSMIQPGPSPFLGPPNRVPLYHEECYQRSPNFVANPEPPVLPRHPCPTTATQDSFYRFGRGVGPSQDCFHSGIVFMTQSPQWSDGSLPDVSYQPKLLRSLRIDDQQPDHSKPGIKTCDRSTRLTATDQQYQTEAPLRFDLRPQSQQLPRLTNSSGKEPLTLDESSSEPKAGKESKAGKDERRLNSKQRDQSLRLKFPPFEIEDSNYPSQTVVLCPSAGNPRGSLSELLERVKRDAVQVDIPPGSSSSPHSALAFDMEWAPSFRRGSENRTAVIQIAGRSMTLIIQISRFSRWYEDGEMPHEIVKFLRDKSIIKLGVGIRGDGLKLMRDYLLQPTPYLNSYLDLGVLAKALDHERYPVPDRSLVSLQKVVADYLSLYLSKGDRMSRWDSALNERLLKYAASDVVASIRVFQKFLDWIQDSTLTCLPADLNSFINSHETKQTNSVRKKER</sequence>
<dbReference type="GO" id="GO:0005634">
    <property type="term" value="C:nucleus"/>
    <property type="evidence" value="ECO:0007669"/>
    <property type="project" value="TreeGrafter"/>
</dbReference>
<dbReference type="AlphaFoldDB" id="A0AAV0APZ6"/>
<dbReference type="GO" id="GO:0005737">
    <property type="term" value="C:cytoplasm"/>
    <property type="evidence" value="ECO:0007669"/>
    <property type="project" value="TreeGrafter"/>
</dbReference>
<dbReference type="PANTHER" id="PTHR13620">
    <property type="entry name" value="3-5 EXONUCLEASE"/>
    <property type="match status" value="1"/>
</dbReference>
<dbReference type="GO" id="GO:0003676">
    <property type="term" value="F:nucleic acid binding"/>
    <property type="evidence" value="ECO:0007669"/>
    <property type="project" value="InterPro"/>
</dbReference>
<evidence type="ECO:0000313" key="5">
    <source>
        <dbReference type="EMBL" id="CAH7669925.1"/>
    </source>
</evidence>
<dbReference type="CDD" id="cd06141">
    <property type="entry name" value="WRN_exo"/>
    <property type="match status" value="1"/>
</dbReference>
<dbReference type="InterPro" id="IPR002562">
    <property type="entry name" value="3'-5'_exonuclease_dom"/>
</dbReference>
<dbReference type="PANTHER" id="PTHR13620:SF104">
    <property type="entry name" value="EXONUCLEASE 3'-5' DOMAIN-CONTAINING PROTEIN 2"/>
    <property type="match status" value="1"/>
</dbReference>